<comment type="pathway">
    <text evidence="1 13">Carbohydrate degradation; glycolysis; pyruvate from D-glyceraldehyde 3-phosphate: step 5/5.</text>
</comment>
<dbReference type="GO" id="GO:0030955">
    <property type="term" value="F:potassium ion binding"/>
    <property type="evidence" value="ECO:0007669"/>
    <property type="project" value="UniProtKB-UniRule"/>
</dbReference>
<keyword evidence="6" id="KW-0547">Nucleotide-binding</keyword>
<accession>A0A3D3R342</accession>
<dbReference type="PANTHER" id="PTHR11817">
    <property type="entry name" value="PYRUVATE KINASE"/>
    <property type="match status" value="1"/>
</dbReference>
<comment type="caution">
    <text evidence="16">The sequence shown here is derived from an EMBL/GenBank/DDBJ whole genome shotgun (WGS) entry which is preliminary data.</text>
</comment>
<dbReference type="GO" id="GO:0005524">
    <property type="term" value="F:ATP binding"/>
    <property type="evidence" value="ECO:0007669"/>
    <property type="project" value="UniProtKB-KW"/>
</dbReference>
<dbReference type="InterPro" id="IPR015806">
    <property type="entry name" value="Pyrv_Knase_insert_dom_sf"/>
</dbReference>
<evidence type="ECO:0000256" key="7">
    <source>
        <dbReference type="ARBA" id="ARBA00022777"/>
    </source>
</evidence>
<evidence type="ECO:0000259" key="14">
    <source>
        <dbReference type="Pfam" id="PF00224"/>
    </source>
</evidence>
<dbReference type="Gene3D" id="2.40.33.10">
    <property type="entry name" value="PK beta-barrel domain-like"/>
    <property type="match status" value="1"/>
</dbReference>
<dbReference type="UniPathway" id="UPA00109">
    <property type="reaction ID" value="UER00188"/>
</dbReference>
<dbReference type="EMBL" id="DQAY01000035">
    <property type="protein sequence ID" value="HCO22502.1"/>
    <property type="molecule type" value="Genomic_DNA"/>
</dbReference>
<feature type="domain" description="Pyruvate kinase C-terminal" evidence="15">
    <location>
        <begin position="373"/>
        <end position="486"/>
    </location>
</feature>
<proteinExistence type="inferred from homology"/>
<dbReference type="SUPFAM" id="SSF52935">
    <property type="entry name" value="PK C-terminal domain-like"/>
    <property type="match status" value="1"/>
</dbReference>
<dbReference type="Pfam" id="PF02887">
    <property type="entry name" value="PK_C"/>
    <property type="match status" value="1"/>
</dbReference>
<dbReference type="Pfam" id="PF00224">
    <property type="entry name" value="PK"/>
    <property type="match status" value="1"/>
</dbReference>
<dbReference type="PRINTS" id="PR01050">
    <property type="entry name" value="PYRUVTKNASE"/>
</dbReference>
<evidence type="ECO:0000256" key="5">
    <source>
        <dbReference type="ARBA" id="ARBA00022723"/>
    </source>
</evidence>
<evidence type="ECO:0000256" key="13">
    <source>
        <dbReference type="RuleBase" id="RU000504"/>
    </source>
</evidence>
<evidence type="ECO:0000313" key="17">
    <source>
        <dbReference type="Proteomes" id="UP000263642"/>
    </source>
</evidence>
<dbReference type="InterPro" id="IPR040442">
    <property type="entry name" value="Pyrv_kinase-like_dom_sf"/>
</dbReference>
<keyword evidence="10 13" id="KW-0324">Glycolysis</keyword>
<organism evidence="16 17">
    <name type="scientific">Gimesia maris</name>
    <dbReference type="NCBI Taxonomy" id="122"/>
    <lineage>
        <taxon>Bacteria</taxon>
        <taxon>Pseudomonadati</taxon>
        <taxon>Planctomycetota</taxon>
        <taxon>Planctomycetia</taxon>
        <taxon>Planctomycetales</taxon>
        <taxon>Planctomycetaceae</taxon>
        <taxon>Gimesia</taxon>
    </lineage>
</organism>
<dbReference type="NCBIfam" id="TIGR01064">
    <property type="entry name" value="pyruv_kin"/>
    <property type="match status" value="1"/>
</dbReference>
<dbReference type="InterPro" id="IPR015793">
    <property type="entry name" value="Pyrv_Knase_brl"/>
</dbReference>
<evidence type="ECO:0000256" key="12">
    <source>
        <dbReference type="NCBIfam" id="TIGR01064"/>
    </source>
</evidence>
<keyword evidence="9 13" id="KW-0460">Magnesium</keyword>
<dbReference type="InterPro" id="IPR015813">
    <property type="entry name" value="Pyrv/PenolPyrv_kinase-like_dom"/>
</dbReference>
<feature type="domain" description="Pyruvate kinase barrel" evidence="14">
    <location>
        <begin position="14"/>
        <end position="337"/>
    </location>
</feature>
<dbReference type="GO" id="GO:0000287">
    <property type="term" value="F:magnesium ion binding"/>
    <property type="evidence" value="ECO:0007669"/>
    <property type="project" value="UniProtKB-UniRule"/>
</dbReference>
<dbReference type="GO" id="GO:0004743">
    <property type="term" value="F:pyruvate kinase activity"/>
    <property type="evidence" value="ECO:0007669"/>
    <property type="project" value="UniProtKB-UniRule"/>
</dbReference>
<dbReference type="InterPro" id="IPR015795">
    <property type="entry name" value="Pyrv_Knase_C"/>
</dbReference>
<dbReference type="SUPFAM" id="SSF50800">
    <property type="entry name" value="PK beta-barrel domain-like"/>
    <property type="match status" value="1"/>
</dbReference>
<comment type="catalytic activity">
    <reaction evidence="13">
        <text>pyruvate + ATP = phosphoenolpyruvate + ADP + H(+)</text>
        <dbReference type="Rhea" id="RHEA:18157"/>
        <dbReference type="ChEBI" id="CHEBI:15361"/>
        <dbReference type="ChEBI" id="CHEBI:15378"/>
        <dbReference type="ChEBI" id="CHEBI:30616"/>
        <dbReference type="ChEBI" id="CHEBI:58702"/>
        <dbReference type="ChEBI" id="CHEBI:456216"/>
        <dbReference type="EC" id="2.7.1.40"/>
    </reaction>
</comment>
<dbReference type="InterPro" id="IPR036918">
    <property type="entry name" value="Pyrv_Knase_C_sf"/>
</dbReference>
<dbReference type="Gene3D" id="3.40.1380.20">
    <property type="entry name" value="Pyruvate kinase, C-terminal domain"/>
    <property type="match status" value="1"/>
</dbReference>
<dbReference type="FunFam" id="2.40.33.10:FF:000001">
    <property type="entry name" value="Pyruvate kinase"/>
    <property type="match status" value="1"/>
</dbReference>
<dbReference type="RefSeq" id="WP_278439637.1">
    <property type="nucleotide sequence ID" value="NZ_CAXAST010000005.1"/>
</dbReference>
<dbReference type="Proteomes" id="UP000263642">
    <property type="component" value="Unassembled WGS sequence"/>
</dbReference>
<evidence type="ECO:0000256" key="3">
    <source>
        <dbReference type="ARBA" id="ARBA00012142"/>
    </source>
</evidence>
<name>A0A3D3R342_9PLAN</name>
<evidence type="ECO:0000256" key="4">
    <source>
        <dbReference type="ARBA" id="ARBA00022679"/>
    </source>
</evidence>
<dbReference type="NCBIfam" id="NF004978">
    <property type="entry name" value="PRK06354.1"/>
    <property type="match status" value="1"/>
</dbReference>
<evidence type="ECO:0000259" key="15">
    <source>
        <dbReference type="Pfam" id="PF02887"/>
    </source>
</evidence>
<dbReference type="InterPro" id="IPR001697">
    <property type="entry name" value="Pyr_Knase"/>
</dbReference>
<dbReference type="SUPFAM" id="SSF51621">
    <property type="entry name" value="Phosphoenolpyruvate/pyruvate domain"/>
    <property type="match status" value="1"/>
</dbReference>
<keyword evidence="7 13" id="KW-0418">Kinase</keyword>
<evidence type="ECO:0000313" key="16">
    <source>
        <dbReference type="EMBL" id="HCO22502.1"/>
    </source>
</evidence>
<keyword evidence="5" id="KW-0479">Metal-binding</keyword>
<evidence type="ECO:0000256" key="6">
    <source>
        <dbReference type="ARBA" id="ARBA00022741"/>
    </source>
</evidence>
<evidence type="ECO:0000256" key="2">
    <source>
        <dbReference type="ARBA" id="ARBA00008663"/>
    </source>
</evidence>
<evidence type="ECO:0000256" key="11">
    <source>
        <dbReference type="ARBA" id="ARBA00023317"/>
    </source>
</evidence>
<dbReference type="InterPro" id="IPR011037">
    <property type="entry name" value="Pyrv_Knase-like_insert_dom_sf"/>
</dbReference>
<comment type="similarity">
    <text evidence="2 13">Belongs to the pyruvate kinase family.</text>
</comment>
<dbReference type="GO" id="GO:0016301">
    <property type="term" value="F:kinase activity"/>
    <property type="evidence" value="ECO:0007669"/>
    <property type="project" value="UniProtKB-KW"/>
</dbReference>
<reference evidence="16 17" key="1">
    <citation type="journal article" date="2018" name="Nat. Biotechnol.">
        <title>A standardized bacterial taxonomy based on genome phylogeny substantially revises the tree of life.</title>
        <authorList>
            <person name="Parks D.H."/>
            <person name="Chuvochina M."/>
            <person name="Waite D.W."/>
            <person name="Rinke C."/>
            <person name="Skarshewski A."/>
            <person name="Chaumeil P.A."/>
            <person name="Hugenholtz P."/>
        </authorList>
    </citation>
    <scope>NUCLEOTIDE SEQUENCE [LARGE SCALE GENOMIC DNA]</scope>
    <source>
        <strain evidence="16">UBA9375</strain>
    </source>
</reference>
<dbReference type="NCBIfam" id="NF004491">
    <property type="entry name" value="PRK05826.1"/>
    <property type="match status" value="1"/>
</dbReference>
<dbReference type="AlphaFoldDB" id="A0A3D3R342"/>
<keyword evidence="11 16" id="KW-0670">Pyruvate</keyword>
<protein>
    <recommendedName>
        <fullName evidence="3 12">Pyruvate kinase</fullName>
        <ecNumber evidence="3 12">2.7.1.40</ecNumber>
    </recommendedName>
</protein>
<evidence type="ECO:0000256" key="10">
    <source>
        <dbReference type="ARBA" id="ARBA00023152"/>
    </source>
</evidence>
<dbReference type="EC" id="2.7.1.40" evidence="3 12"/>
<sequence length="489" mass="53831">MMNEKHYAEHPLVKTKIIATVGPASDSREMLQKLIIAGVDLFRLNFAHGKHEWLSEIVKNIHEISAEMEKPIGILGDLSGPKIRLGVLPGDEITCRQDMRFRFIQGLDSDNPQELTCTYESLIGDLRVGDPVLLADGMVAMRVIEKSADDEFVECVVEREGIIRSKQGVNLPGVQLSTPCLTEKDLSDLAWAVEHGLDYIGLSFVRSADDIRQLKEEIEKLNPKDAPHVVAKIEKIEAVSDIEQILKLTDAVMVARGDLGVEVDIERVPIIQKRIIHLCNQYRVPVITATQMLDSMQFNTFPTRAEASDVANAVLDGSDAVMLSGETAVGVSPLAAVEMMSRIVREAARILSSNLHSEEATSNRRLYAREVTEAVTMGAGITAEKLDADLMVTCTHEGKTAMALSKQRRTVPTVALTDRPATARRMTLYWGVTSLLTDVVEKSPSKILAFIASYGKKHGFLTTGSQIVLISGTDWTSQGHDMLLVHEVK</sequence>
<gene>
    <name evidence="16" type="primary">pyk</name>
    <name evidence="16" type="ORF">DIT97_05350</name>
</gene>
<dbReference type="Gene3D" id="3.20.20.60">
    <property type="entry name" value="Phosphoenolpyruvate-binding domains"/>
    <property type="match status" value="1"/>
</dbReference>
<evidence type="ECO:0000256" key="9">
    <source>
        <dbReference type="ARBA" id="ARBA00022842"/>
    </source>
</evidence>
<evidence type="ECO:0000256" key="8">
    <source>
        <dbReference type="ARBA" id="ARBA00022840"/>
    </source>
</evidence>
<keyword evidence="4 13" id="KW-0808">Transferase</keyword>
<evidence type="ECO:0000256" key="1">
    <source>
        <dbReference type="ARBA" id="ARBA00004997"/>
    </source>
</evidence>
<keyword evidence="8" id="KW-0067">ATP-binding</keyword>